<comment type="caution">
    <text evidence="2">The sequence shown here is derived from an EMBL/GenBank/DDBJ whole genome shotgun (WGS) entry which is preliminary data.</text>
</comment>
<sequence>MAVSLILHSWLLLVPLIPSVIVAIFNLYHLLSSQALRTALNNHVIILLLCVGLISSVTDYVWTGYYYRTGIALSSTPAFCLAWVFISASGL</sequence>
<dbReference type="Proteomes" id="UP000663844">
    <property type="component" value="Unassembled WGS sequence"/>
</dbReference>
<evidence type="ECO:0008006" key="4">
    <source>
        <dbReference type="Google" id="ProtNLM"/>
    </source>
</evidence>
<feature type="transmembrane region" description="Helical" evidence="1">
    <location>
        <begin position="40"/>
        <end position="58"/>
    </location>
</feature>
<reference evidence="2" key="1">
    <citation type="submission" date="2021-02" db="EMBL/GenBank/DDBJ databases">
        <authorList>
            <person name="Nowell W R."/>
        </authorList>
    </citation>
    <scope>NUCLEOTIDE SEQUENCE</scope>
</reference>
<feature type="transmembrane region" description="Helical" evidence="1">
    <location>
        <begin position="64"/>
        <end position="86"/>
    </location>
</feature>
<evidence type="ECO:0000256" key="1">
    <source>
        <dbReference type="SAM" id="Phobius"/>
    </source>
</evidence>
<evidence type="ECO:0000313" key="2">
    <source>
        <dbReference type="EMBL" id="CAF4164746.1"/>
    </source>
</evidence>
<protein>
    <recommendedName>
        <fullName evidence="4">NADH dehydrogenase subunit 4</fullName>
    </recommendedName>
</protein>
<organism evidence="2 3">
    <name type="scientific">Adineta steineri</name>
    <dbReference type="NCBI Taxonomy" id="433720"/>
    <lineage>
        <taxon>Eukaryota</taxon>
        <taxon>Metazoa</taxon>
        <taxon>Spiralia</taxon>
        <taxon>Gnathifera</taxon>
        <taxon>Rotifera</taxon>
        <taxon>Eurotatoria</taxon>
        <taxon>Bdelloidea</taxon>
        <taxon>Adinetida</taxon>
        <taxon>Adinetidae</taxon>
        <taxon>Adineta</taxon>
    </lineage>
</organism>
<keyword evidence="1" id="KW-1133">Transmembrane helix</keyword>
<accession>A0A819YVP6</accession>
<name>A0A819YVP6_9BILA</name>
<proteinExistence type="predicted"/>
<feature type="non-terminal residue" evidence="2">
    <location>
        <position position="91"/>
    </location>
</feature>
<dbReference type="EMBL" id="CAJOAZ010007531">
    <property type="protein sequence ID" value="CAF4164746.1"/>
    <property type="molecule type" value="Genomic_DNA"/>
</dbReference>
<keyword evidence="1" id="KW-0812">Transmembrane</keyword>
<evidence type="ECO:0000313" key="3">
    <source>
        <dbReference type="Proteomes" id="UP000663844"/>
    </source>
</evidence>
<feature type="transmembrane region" description="Helical" evidence="1">
    <location>
        <begin position="6"/>
        <end position="28"/>
    </location>
</feature>
<keyword evidence="1" id="KW-0472">Membrane</keyword>
<dbReference type="AlphaFoldDB" id="A0A819YVP6"/>
<gene>
    <name evidence="2" type="ORF">OXD698_LOCUS38815</name>
</gene>